<evidence type="ECO:0000259" key="2">
    <source>
        <dbReference type="Pfam" id="PF07859"/>
    </source>
</evidence>
<dbReference type="InterPro" id="IPR013094">
    <property type="entry name" value="AB_hydrolase_3"/>
</dbReference>
<dbReference type="Pfam" id="PF07859">
    <property type="entry name" value="Abhydrolase_3"/>
    <property type="match status" value="1"/>
</dbReference>
<comment type="caution">
    <text evidence="3">The sequence shown here is derived from an EMBL/GenBank/DDBJ whole genome shotgun (WGS) entry which is preliminary data.</text>
</comment>
<accession>A0ABR4BZG0</accession>
<organism evidence="3 4">
    <name type="scientific">Oculimacula yallundae</name>
    <dbReference type="NCBI Taxonomy" id="86028"/>
    <lineage>
        <taxon>Eukaryota</taxon>
        <taxon>Fungi</taxon>
        <taxon>Dikarya</taxon>
        <taxon>Ascomycota</taxon>
        <taxon>Pezizomycotina</taxon>
        <taxon>Leotiomycetes</taxon>
        <taxon>Helotiales</taxon>
        <taxon>Ploettnerulaceae</taxon>
        <taxon>Oculimacula</taxon>
    </lineage>
</organism>
<dbReference type="InterPro" id="IPR029058">
    <property type="entry name" value="AB_hydrolase_fold"/>
</dbReference>
<feature type="domain" description="Alpha/beta hydrolase fold-3" evidence="2">
    <location>
        <begin position="41"/>
        <end position="149"/>
    </location>
</feature>
<proteinExistence type="predicted"/>
<dbReference type="PANTHER" id="PTHR48081">
    <property type="entry name" value="AB HYDROLASE SUPERFAMILY PROTEIN C4A8.06C"/>
    <property type="match status" value="1"/>
</dbReference>
<evidence type="ECO:0000313" key="4">
    <source>
        <dbReference type="Proteomes" id="UP001595075"/>
    </source>
</evidence>
<dbReference type="SUPFAM" id="SSF53474">
    <property type="entry name" value="alpha/beta-Hydrolases"/>
    <property type="match status" value="1"/>
</dbReference>
<name>A0ABR4BZG0_9HELO</name>
<dbReference type="Gene3D" id="3.40.50.1820">
    <property type="entry name" value="alpha/beta hydrolase"/>
    <property type="match status" value="1"/>
</dbReference>
<gene>
    <name evidence="3" type="ORF">VTL71DRAFT_6772</name>
</gene>
<dbReference type="PANTHER" id="PTHR48081:SF3">
    <property type="entry name" value="ALPHA_BETA HYDROLASE FOLD-3 DOMAIN-CONTAINING PROTEIN"/>
    <property type="match status" value="1"/>
</dbReference>
<reference evidence="3 4" key="1">
    <citation type="journal article" date="2024" name="Commun. Biol.">
        <title>Comparative genomic analysis of thermophilic fungi reveals convergent evolutionary adaptations and gene losses.</title>
        <authorList>
            <person name="Steindorff A.S."/>
            <person name="Aguilar-Pontes M.V."/>
            <person name="Robinson A.J."/>
            <person name="Andreopoulos B."/>
            <person name="LaButti K."/>
            <person name="Kuo A."/>
            <person name="Mondo S."/>
            <person name="Riley R."/>
            <person name="Otillar R."/>
            <person name="Haridas S."/>
            <person name="Lipzen A."/>
            <person name="Grimwood J."/>
            <person name="Schmutz J."/>
            <person name="Clum A."/>
            <person name="Reid I.D."/>
            <person name="Moisan M.C."/>
            <person name="Butler G."/>
            <person name="Nguyen T.T.M."/>
            <person name="Dewar K."/>
            <person name="Conant G."/>
            <person name="Drula E."/>
            <person name="Henrissat B."/>
            <person name="Hansel C."/>
            <person name="Singer S."/>
            <person name="Hutchinson M.I."/>
            <person name="de Vries R.P."/>
            <person name="Natvig D.O."/>
            <person name="Powell A.J."/>
            <person name="Tsang A."/>
            <person name="Grigoriev I.V."/>
        </authorList>
    </citation>
    <scope>NUCLEOTIDE SEQUENCE [LARGE SCALE GENOMIC DNA]</scope>
    <source>
        <strain evidence="3 4">CBS 494.80</strain>
    </source>
</reference>
<dbReference type="Proteomes" id="UP001595075">
    <property type="component" value="Unassembled WGS sequence"/>
</dbReference>
<sequence>MSTRTTHTFKTASSLPISLDIYTPSSRSQASKPYLPTNPVILFLHGGGLVSHSRRLLHPHIVQSSLLRNWPLISADYRLFPQATAEEMFGDVHDAYRFVREKVLGILNGGGEGVLENIILVGQSAGGYLAYISSLSLRPPPTALLIYYSAPTFHSSLLRSASLPTASTLTLPQISHFLTPTITTGFTPPEMEFDTSSLLPDLSRNPDWSKKVYEGEVLRDILFFWLMKEDWYTKALEGVDKGWEDERWRDFHVPVVLVHGDKDEMVPLELAERAVDVIGPVKPKLFVVPGVGHAWDHGFLGDTSLKETEEAWEALSEIVEAEFRK</sequence>
<protein>
    <recommendedName>
        <fullName evidence="2">Alpha/beta hydrolase fold-3 domain-containing protein</fullName>
    </recommendedName>
</protein>
<evidence type="ECO:0000313" key="3">
    <source>
        <dbReference type="EMBL" id="KAL2062506.1"/>
    </source>
</evidence>
<dbReference type="InterPro" id="IPR050300">
    <property type="entry name" value="GDXG_lipolytic_enzyme"/>
</dbReference>
<keyword evidence="1" id="KW-0378">Hydrolase</keyword>
<dbReference type="EMBL" id="JAZHXI010000017">
    <property type="protein sequence ID" value="KAL2062506.1"/>
    <property type="molecule type" value="Genomic_DNA"/>
</dbReference>
<evidence type="ECO:0000256" key="1">
    <source>
        <dbReference type="ARBA" id="ARBA00022801"/>
    </source>
</evidence>
<keyword evidence="4" id="KW-1185">Reference proteome</keyword>